<reference evidence="2" key="1">
    <citation type="submission" date="2016-09" db="EMBL/GenBank/DDBJ databases">
        <title>Genomics of Clostridium taeniosporum, an organism which forms endospores with ribbon-like appendages.</title>
        <authorList>
            <person name="Walker J.R."/>
        </authorList>
    </citation>
    <scope>NUCLEOTIDE SEQUENCE [LARGE SCALE GENOMIC DNA]</scope>
    <source>
        <strain evidence="2">1/k</strain>
        <plasmid evidence="2">Plasmid pct2</plasmid>
    </source>
</reference>
<dbReference type="EMBL" id="CP017255">
    <property type="protein sequence ID" value="AOR25010.1"/>
    <property type="molecule type" value="Genomic_DNA"/>
</dbReference>
<dbReference type="OrthoDB" id="1878078at2"/>
<dbReference type="Proteomes" id="UP000094652">
    <property type="component" value="Plasmid pCt2"/>
</dbReference>
<dbReference type="KEGG" id="ctae:BGI42_14785"/>
<evidence type="ECO:0000313" key="2">
    <source>
        <dbReference type="Proteomes" id="UP000094652"/>
    </source>
</evidence>
<dbReference type="RefSeq" id="WP_069681129.1">
    <property type="nucleotide sequence ID" value="NZ_CP017255.2"/>
</dbReference>
<name>A0A1D7XP88_9CLOT</name>
<sequence length="147" mass="17419">MDQRVDEKILDFINEAEKREAKNHVRTLKIEALNKTSLIDIRKTNGSFQNFNITYGDIFNPKNSKYSDVAIEDNVTDKTKIGNTLFQYKETDWNFLKRIASDLNSELYYDIINLNNMFYFGILHEHSYELKANMDYESFKDKTYAPF</sequence>
<geneLocation type="plasmid" evidence="2">
    <name>pct2</name>
</geneLocation>
<keyword evidence="2" id="KW-1185">Reference proteome</keyword>
<evidence type="ECO:0000313" key="1">
    <source>
        <dbReference type="EMBL" id="AOR25010.1"/>
    </source>
</evidence>
<protein>
    <submittedName>
        <fullName evidence="1">Uncharacterized protein</fullName>
    </submittedName>
</protein>
<dbReference type="AlphaFoldDB" id="A0A1D7XP88"/>
<proteinExistence type="predicted"/>
<keyword evidence="1" id="KW-0614">Plasmid</keyword>
<accession>A0A1D7XP88</accession>
<organism evidence="1 2">
    <name type="scientific">Clostridium taeniosporum</name>
    <dbReference type="NCBI Taxonomy" id="394958"/>
    <lineage>
        <taxon>Bacteria</taxon>
        <taxon>Bacillati</taxon>
        <taxon>Bacillota</taxon>
        <taxon>Clostridia</taxon>
        <taxon>Eubacteriales</taxon>
        <taxon>Clostridiaceae</taxon>
        <taxon>Clostridium</taxon>
    </lineage>
</organism>
<dbReference type="SUPFAM" id="SSF69279">
    <property type="entry name" value="Phage tail proteins"/>
    <property type="match status" value="1"/>
</dbReference>
<gene>
    <name evidence="1" type="ORF">BGI42_14785</name>
</gene>